<dbReference type="Proteomes" id="UP001642484">
    <property type="component" value="Unassembled WGS sequence"/>
</dbReference>
<organism evidence="1 2">
    <name type="scientific">Durusdinium trenchii</name>
    <dbReference type="NCBI Taxonomy" id="1381693"/>
    <lineage>
        <taxon>Eukaryota</taxon>
        <taxon>Sar</taxon>
        <taxon>Alveolata</taxon>
        <taxon>Dinophyceae</taxon>
        <taxon>Suessiales</taxon>
        <taxon>Symbiodiniaceae</taxon>
        <taxon>Durusdinium</taxon>
    </lineage>
</organism>
<proteinExistence type="predicted"/>
<sequence>MAQQNDLDLSPGFLEAARGQLARLKVKNTFIDVSDSDSDSLPAFGSVCSCPAGMSDFLHDEPGELPEISGPRSAPPELPRATAQLRLTRFSPVDCPCLLTSTSPKSWSSPHGNPDGSPDAFHLQDPALEERVQREDVQVSSSSQGASSCSRPMPKNVWPPIEPLEIRQPTMSLGSRVHGTGNCKPCAWFWRPQGCSNGEECGHCHLCSAAELKARKKAKKTASQKVKQQATAEAAAAALASTAAGSLEEAAAPGPLNP</sequence>
<comment type="caution">
    <text evidence="1">The sequence shown here is derived from an EMBL/GenBank/DDBJ whole genome shotgun (WGS) entry which is preliminary data.</text>
</comment>
<evidence type="ECO:0000313" key="2">
    <source>
        <dbReference type="Proteomes" id="UP001642484"/>
    </source>
</evidence>
<dbReference type="EMBL" id="CAXAMN010001658">
    <property type="protein sequence ID" value="CAK8995598.1"/>
    <property type="molecule type" value="Genomic_DNA"/>
</dbReference>
<reference evidence="1 2" key="1">
    <citation type="submission" date="2024-02" db="EMBL/GenBank/DDBJ databases">
        <authorList>
            <person name="Chen Y."/>
            <person name="Shah S."/>
            <person name="Dougan E. K."/>
            <person name="Thang M."/>
            <person name="Chan C."/>
        </authorList>
    </citation>
    <scope>NUCLEOTIDE SEQUENCE [LARGE SCALE GENOMIC DNA]</scope>
</reference>
<protein>
    <submittedName>
        <fullName evidence="1">Uncharacterized protein</fullName>
    </submittedName>
</protein>
<name>A0ABP0I2C5_9DINO</name>
<evidence type="ECO:0000313" key="1">
    <source>
        <dbReference type="EMBL" id="CAK8995598.1"/>
    </source>
</evidence>
<keyword evidence="2" id="KW-1185">Reference proteome</keyword>
<accession>A0ABP0I2C5</accession>
<gene>
    <name evidence="1" type="ORF">CCMP2556_LOCUS4090</name>
</gene>